<evidence type="ECO:0000256" key="1">
    <source>
        <dbReference type="SAM" id="MobiDB-lite"/>
    </source>
</evidence>
<evidence type="ECO:0000313" key="2">
    <source>
        <dbReference type="EMBL" id="ANJ28108.1"/>
    </source>
</evidence>
<dbReference type="EMBL" id="CP013979">
    <property type="protein sequence ID" value="ANJ28108.1"/>
    <property type="molecule type" value="Genomic_DNA"/>
</dbReference>
<evidence type="ECO:0000313" key="3">
    <source>
        <dbReference type="Proteomes" id="UP000078437"/>
    </source>
</evidence>
<feature type="region of interest" description="Disordered" evidence="1">
    <location>
        <begin position="1"/>
        <end position="22"/>
    </location>
</feature>
<reference evidence="2 3" key="1">
    <citation type="journal article" date="2016" name="Int. J. Syst. Evol. Microbiol.">
        <title>Agromyces aureus sp. nov., isolated from the rhizosphere of Salix caprea L. grown in a heavy-metal-contaminated soil.</title>
        <authorList>
            <person name="Corretto E."/>
            <person name="Antonielli L."/>
            <person name="Sessitsch A."/>
            <person name="Compant S."/>
            <person name="Gorfer M."/>
            <person name="Kuffner M."/>
            <person name="Brader G."/>
        </authorList>
    </citation>
    <scope>NUCLEOTIDE SEQUENCE [LARGE SCALE GENOMIC DNA]</scope>
    <source>
        <strain evidence="2 3">AR33</strain>
    </source>
</reference>
<sequence length="90" mass="10008">MDGASGCRGLSVLDPSEWHSTGPMHSFRDYHLSDLPSYEVTRPPQYDGFRRATRNEDRFGFADEFRGVDEKPAVSVSLAPDPTECSLNAT</sequence>
<accession>A0A191WIV6</accession>
<reference evidence="3" key="2">
    <citation type="submission" date="2016-01" db="EMBL/GenBank/DDBJ databases">
        <title>Complete genome sequence of Agromyces aureus AR33T and comparison with related organisms.</title>
        <authorList>
            <person name="Corretto E."/>
            <person name="Antonielli L."/>
            <person name="Sessitsch A."/>
            <person name="Brader G."/>
        </authorList>
    </citation>
    <scope>NUCLEOTIDE SEQUENCE [LARGE SCALE GENOMIC DNA]</scope>
    <source>
        <strain evidence="3">AR33</strain>
    </source>
</reference>
<protein>
    <submittedName>
        <fullName evidence="2">Uncharacterized protein</fullName>
    </submittedName>
</protein>
<dbReference type="Proteomes" id="UP000078437">
    <property type="component" value="Chromosome"/>
</dbReference>
<dbReference type="STRING" id="453304.ATC03_16705"/>
<proteinExistence type="predicted"/>
<gene>
    <name evidence="2" type="ORF">ATC03_16705</name>
</gene>
<keyword evidence="3" id="KW-1185">Reference proteome</keyword>
<dbReference type="KEGG" id="agy:ATC03_16705"/>
<name>A0A191WIV6_9MICO</name>
<organism evidence="2 3">
    <name type="scientific">Agromyces aureus</name>
    <dbReference type="NCBI Taxonomy" id="453304"/>
    <lineage>
        <taxon>Bacteria</taxon>
        <taxon>Bacillati</taxon>
        <taxon>Actinomycetota</taxon>
        <taxon>Actinomycetes</taxon>
        <taxon>Micrococcales</taxon>
        <taxon>Microbacteriaceae</taxon>
        <taxon>Agromyces</taxon>
    </lineage>
</organism>
<dbReference type="AlphaFoldDB" id="A0A191WIV6"/>